<dbReference type="AlphaFoldDB" id="A0A438CLX4"/>
<dbReference type="PANTHER" id="PTHR11439:SF467">
    <property type="entry name" value="INTEGRASE CATALYTIC DOMAIN-CONTAINING PROTEIN"/>
    <property type="match status" value="1"/>
</dbReference>
<reference evidence="1 2" key="1">
    <citation type="journal article" date="2018" name="PLoS Genet.">
        <title>Population sequencing reveals clonal diversity and ancestral inbreeding in the grapevine cultivar Chardonnay.</title>
        <authorList>
            <person name="Roach M.J."/>
            <person name="Johnson D.L."/>
            <person name="Bohlmann J."/>
            <person name="van Vuuren H.J."/>
            <person name="Jones S.J."/>
            <person name="Pretorius I.S."/>
            <person name="Schmidt S.A."/>
            <person name="Borneman A.R."/>
        </authorList>
    </citation>
    <scope>NUCLEOTIDE SEQUENCE [LARGE SCALE GENOMIC DNA]</scope>
    <source>
        <strain evidence="2">cv. Chardonnay</strain>
        <tissue evidence="1">Leaf</tissue>
    </source>
</reference>
<dbReference type="CDD" id="cd09272">
    <property type="entry name" value="RNase_HI_RT_Ty1"/>
    <property type="match status" value="1"/>
</dbReference>
<evidence type="ECO:0000313" key="2">
    <source>
        <dbReference type="Proteomes" id="UP000288805"/>
    </source>
</evidence>
<evidence type="ECO:0000313" key="1">
    <source>
        <dbReference type="EMBL" id="RVW24214.1"/>
    </source>
</evidence>
<gene>
    <name evidence="1" type="primary">RE1_1139</name>
    <name evidence="1" type="ORF">CK203_091394</name>
</gene>
<dbReference type="EMBL" id="QGNW01002177">
    <property type="protein sequence ID" value="RVW24214.1"/>
    <property type="molecule type" value="Genomic_DNA"/>
</dbReference>
<comment type="caution">
    <text evidence="1">The sequence shown here is derived from an EMBL/GenBank/DDBJ whole genome shotgun (WGS) entry which is preliminary data.</text>
</comment>
<dbReference type="Proteomes" id="UP000288805">
    <property type="component" value="Unassembled WGS sequence"/>
</dbReference>
<dbReference type="PANTHER" id="PTHR11439">
    <property type="entry name" value="GAG-POL-RELATED RETROTRANSPOSON"/>
    <property type="match status" value="1"/>
</dbReference>
<protein>
    <submittedName>
        <fullName evidence="1">Retrovirus-related Pol polyprotein from transposon RE1</fullName>
    </submittedName>
</protein>
<accession>A0A438CLX4</accession>
<organism evidence="1 2">
    <name type="scientific">Vitis vinifera</name>
    <name type="common">Grape</name>
    <dbReference type="NCBI Taxonomy" id="29760"/>
    <lineage>
        <taxon>Eukaryota</taxon>
        <taxon>Viridiplantae</taxon>
        <taxon>Streptophyta</taxon>
        <taxon>Embryophyta</taxon>
        <taxon>Tracheophyta</taxon>
        <taxon>Spermatophyta</taxon>
        <taxon>Magnoliopsida</taxon>
        <taxon>eudicotyledons</taxon>
        <taxon>Gunneridae</taxon>
        <taxon>Pentapetalae</taxon>
        <taxon>rosids</taxon>
        <taxon>Vitales</taxon>
        <taxon>Vitaceae</taxon>
        <taxon>Viteae</taxon>
        <taxon>Vitis</taxon>
    </lineage>
</organism>
<name>A0A438CLX4_VITVI</name>
<proteinExistence type="predicted"/>
<sequence length="282" mass="31971">MDDLLKKAAMHGPLMTWCALGIEVVHHGTMFHLNQHKYTQELLIRTAMLDSKPATTPGLLGQMLSHLDGDLSRMPPYIEAQLVHFNTLHLPDQAFHLSLIKLVSSWLHPPLLTDDRSSTSGYDIFLGPNLVSWSSNKQKVVSRSSAEPKYRALVSTASKIIWIQSILQEICFSSSSPPLLWCDNKSATHLVANPMFHARTKHIELDLHFIRDRVLAPSSLVSKRRSLLFFTYELAGDERQDLVDQQEEDPSHKKLTTWDQLLQPKISDNKPKSVKNVLKLVN</sequence>